<dbReference type="KEGG" id="agv:OJF2_21540"/>
<dbReference type="Proteomes" id="UP000324233">
    <property type="component" value="Chromosome"/>
</dbReference>
<evidence type="ECO:0000256" key="1">
    <source>
        <dbReference type="SAM" id="Phobius"/>
    </source>
</evidence>
<evidence type="ECO:0000313" key="2">
    <source>
        <dbReference type="EMBL" id="QEH33650.1"/>
    </source>
</evidence>
<keyword evidence="1" id="KW-0812">Transmembrane</keyword>
<dbReference type="AlphaFoldDB" id="A0A5B9W132"/>
<sequence>MVNWLKGAGLGSPAYYYGGLVLLVAALIYGLIVAKRAWEEAHEDLEPASLDELLEDLDEAHAAGELDEGEFARVKEALGKHSPPPGSSSSRS</sequence>
<evidence type="ECO:0000313" key="3">
    <source>
        <dbReference type="Proteomes" id="UP000324233"/>
    </source>
</evidence>
<protein>
    <recommendedName>
        <fullName evidence="4">SHOCT domain-containing protein</fullName>
    </recommendedName>
</protein>
<evidence type="ECO:0008006" key="4">
    <source>
        <dbReference type="Google" id="ProtNLM"/>
    </source>
</evidence>
<organism evidence="2 3">
    <name type="scientific">Aquisphaera giovannonii</name>
    <dbReference type="NCBI Taxonomy" id="406548"/>
    <lineage>
        <taxon>Bacteria</taxon>
        <taxon>Pseudomonadati</taxon>
        <taxon>Planctomycetota</taxon>
        <taxon>Planctomycetia</taxon>
        <taxon>Isosphaerales</taxon>
        <taxon>Isosphaeraceae</taxon>
        <taxon>Aquisphaera</taxon>
    </lineage>
</organism>
<dbReference type="RefSeq" id="WP_148593672.1">
    <property type="nucleotide sequence ID" value="NZ_CP042997.1"/>
</dbReference>
<accession>A0A5B9W132</accession>
<proteinExistence type="predicted"/>
<keyword evidence="1" id="KW-1133">Transmembrane helix</keyword>
<gene>
    <name evidence="2" type="ORF">OJF2_21540</name>
</gene>
<keyword evidence="3" id="KW-1185">Reference proteome</keyword>
<dbReference type="EMBL" id="CP042997">
    <property type="protein sequence ID" value="QEH33650.1"/>
    <property type="molecule type" value="Genomic_DNA"/>
</dbReference>
<feature type="transmembrane region" description="Helical" evidence="1">
    <location>
        <begin position="14"/>
        <end position="34"/>
    </location>
</feature>
<reference evidence="2 3" key="1">
    <citation type="submission" date="2019-08" db="EMBL/GenBank/DDBJ databases">
        <title>Deep-cultivation of Planctomycetes and their phenomic and genomic characterization uncovers novel biology.</title>
        <authorList>
            <person name="Wiegand S."/>
            <person name="Jogler M."/>
            <person name="Boedeker C."/>
            <person name="Pinto D."/>
            <person name="Vollmers J."/>
            <person name="Rivas-Marin E."/>
            <person name="Kohn T."/>
            <person name="Peeters S.H."/>
            <person name="Heuer A."/>
            <person name="Rast P."/>
            <person name="Oberbeckmann S."/>
            <person name="Bunk B."/>
            <person name="Jeske O."/>
            <person name="Meyerdierks A."/>
            <person name="Storesund J.E."/>
            <person name="Kallscheuer N."/>
            <person name="Luecker S."/>
            <person name="Lage O.M."/>
            <person name="Pohl T."/>
            <person name="Merkel B.J."/>
            <person name="Hornburger P."/>
            <person name="Mueller R.-W."/>
            <person name="Bruemmer F."/>
            <person name="Labrenz M."/>
            <person name="Spormann A.M."/>
            <person name="Op den Camp H."/>
            <person name="Overmann J."/>
            <person name="Amann R."/>
            <person name="Jetten M.S.M."/>
            <person name="Mascher T."/>
            <person name="Medema M.H."/>
            <person name="Devos D.P."/>
            <person name="Kaster A.-K."/>
            <person name="Ovreas L."/>
            <person name="Rohde M."/>
            <person name="Galperin M.Y."/>
            <person name="Jogler C."/>
        </authorList>
    </citation>
    <scope>NUCLEOTIDE SEQUENCE [LARGE SCALE GENOMIC DNA]</scope>
    <source>
        <strain evidence="2 3">OJF2</strain>
    </source>
</reference>
<keyword evidence="1" id="KW-0472">Membrane</keyword>
<name>A0A5B9W132_9BACT</name>